<dbReference type="GO" id="GO:0008320">
    <property type="term" value="F:protein transmembrane transporter activity"/>
    <property type="evidence" value="ECO:0007669"/>
    <property type="project" value="UniProtKB-UniRule"/>
</dbReference>
<evidence type="ECO:0000313" key="11">
    <source>
        <dbReference type="Proteomes" id="UP000470771"/>
    </source>
</evidence>
<feature type="transmembrane region" description="Helical" evidence="9">
    <location>
        <begin position="6"/>
        <end position="27"/>
    </location>
</feature>
<comment type="similarity">
    <text evidence="9">Belongs to the TatA/E family.</text>
</comment>
<keyword evidence="3 9" id="KW-1003">Cell membrane</keyword>
<dbReference type="EMBL" id="WWNE01000008">
    <property type="protein sequence ID" value="NBG66585.1"/>
    <property type="molecule type" value="Genomic_DNA"/>
</dbReference>
<dbReference type="InterPro" id="IPR003369">
    <property type="entry name" value="TatA/B/E"/>
</dbReference>
<evidence type="ECO:0000256" key="5">
    <source>
        <dbReference type="ARBA" id="ARBA00022927"/>
    </source>
</evidence>
<dbReference type="Gene3D" id="1.20.5.3310">
    <property type="match status" value="1"/>
</dbReference>
<keyword evidence="6 9" id="KW-1133">Transmembrane helix</keyword>
<dbReference type="GO" id="GO:0043953">
    <property type="term" value="P:protein transport by the Tat complex"/>
    <property type="evidence" value="ECO:0007669"/>
    <property type="project" value="UniProtKB-UniRule"/>
</dbReference>
<sequence length="85" mass="9595">MLNSILLFFNIGTPELFVIILVIIMFFGSKKIPELARGLGKGIREFKNATSDIQEEIRKSSKVVNDEINITKDINSQPRKNNSSN</sequence>
<dbReference type="InterPro" id="IPR006312">
    <property type="entry name" value="TatA/E"/>
</dbReference>
<evidence type="ECO:0000313" key="10">
    <source>
        <dbReference type="EMBL" id="NBG66585.1"/>
    </source>
</evidence>
<evidence type="ECO:0000256" key="6">
    <source>
        <dbReference type="ARBA" id="ARBA00022989"/>
    </source>
</evidence>
<protein>
    <recommendedName>
        <fullName evidence="9">Sec-independent protein translocase protein TatA</fullName>
    </recommendedName>
</protein>
<keyword evidence="7 9" id="KW-0811">Translocation</keyword>
<dbReference type="PANTHER" id="PTHR42982">
    <property type="entry name" value="SEC-INDEPENDENT PROTEIN TRANSLOCASE PROTEIN TATA"/>
    <property type="match status" value="1"/>
</dbReference>
<keyword evidence="2 9" id="KW-0813">Transport</keyword>
<comment type="function">
    <text evidence="9">Part of the twin-arginine translocation (Tat) system that transports large folded proteins containing a characteristic twin-arginine motif in their signal peptide across membranes. TatA could form the protein-conducting channel of the Tat system.</text>
</comment>
<dbReference type="Pfam" id="PF02416">
    <property type="entry name" value="TatA_B_E"/>
    <property type="match status" value="1"/>
</dbReference>
<evidence type="ECO:0000256" key="9">
    <source>
        <dbReference type="HAMAP-Rule" id="MF_00236"/>
    </source>
</evidence>
<evidence type="ECO:0000256" key="1">
    <source>
        <dbReference type="ARBA" id="ARBA00004162"/>
    </source>
</evidence>
<keyword evidence="4 9" id="KW-0812">Transmembrane</keyword>
<gene>
    <name evidence="9 10" type="primary">tatA</name>
    <name evidence="10" type="ORF">GQN54_10690</name>
</gene>
<organism evidence="10 11">
    <name type="scientific">Acidiluteibacter ferrifornacis</name>
    <dbReference type="NCBI Taxonomy" id="2692424"/>
    <lineage>
        <taxon>Bacteria</taxon>
        <taxon>Pseudomonadati</taxon>
        <taxon>Bacteroidota</taxon>
        <taxon>Flavobacteriia</taxon>
        <taxon>Flavobacteriales</taxon>
        <taxon>Cryomorphaceae</taxon>
        <taxon>Acidiluteibacter</taxon>
    </lineage>
</organism>
<comment type="subunit">
    <text evidence="9">Forms a complex with TatC.</text>
</comment>
<dbReference type="Proteomes" id="UP000470771">
    <property type="component" value="Unassembled WGS sequence"/>
</dbReference>
<evidence type="ECO:0000256" key="3">
    <source>
        <dbReference type="ARBA" id="ARBA00022475"/>
    </source>
</evidence>
<dbReference type="RefSeq" id="WP_160633542.1">
    <property type="nucleotide sequence ID" value="NZ_WWNE01000008.1"/>
</dbReference>
<proteinExistence type="inferred from homology"/>
<evidence type="ECO:0000256" key="7">
    <source>
        <dbReference type="ARBA" id="ARBA00023010"/>
    </source>
</evidence>
<keyword evidence="8 9" id="KW-0472">Membrane</keyword>
<dbReference type="PRINTS" id="PR01506">
    <property type="entry name" value="TATBPROTEIN"/>
</dbReference>
<evidence type="ECO:0000256" key="4">
    <source>
        <dbReference type="ARBA" id="ARBA00022692"/>
    </source>
</evidence>
<comment type="caution">
    <text evidence="10">The sequence shown here is derived from an EMBL/GenBank/DDBJ whole genome shotgun (WGS) entry which is preliminary data.</text>
</comment>
<dbReference type="NCBIfam" id="TIGR01411">
    <property type="entry name" value="tatAE"/>
    <property type="match status" value="1"/>
</dbReference>
<dbReference type="HAMAP" id="MF_00236">
    <property type="entry name" value="TatA_E"/>
    <property type="match status" value="1"/>
</dbReference>
<evidence type="ECO:0000256" key="2">
    <source>
        <dbReference type="ARBA" id="ARBA00022448"/>
    </source>
</evidence>
<dbReference type="GO" id="GO:0033281">
    <property type="term" value="C:TAT protein transport complex"/>
    <property type="evidence" value="ECO:0007669"/>
    <property type="project" value="UniProtKB-UniRule"/>
</dbReference>
<evidence type="ECO:0000256" key="8">
    <source>
        <dbReference type="ARBA" id="ARBA00023136"/>
    </source>
</evidence>
<keyword evidence="5 9" id="KW-0653">Protein transport</keyword>
<dbReference type="AlphaFoldDB" id="A0A6N9NQA3"/>
<accession>A0A6N9NQA3</accession>
<name>A0A6N9NQA3_9FLAO</name>
<reference evidence="10 11" key="1">
    <citation type="submission" date="2019-12" db="EMBL/GenBank/DDBJ databases">
        <authorList>
            <person name="Zhao J."/>
        </authorList>
    </citation>
    <scope>NUCLEOTIDE SEQUENCE [LARGE SCALE GENOMIC DNA]</scope>
    <source>
        <strain evidence="10 11">S-15</strain>
    </source>
</reference>
<comment type="subcellular location">
    <subcellularLocation>
        <location evidence="1 9">Cell membrane</location>
        <topology evidence="1 9">Single-pass membrane protein</topology>
    </subcellularLocation>
</comment>
<dbReference type="PANTHER" id="PTHR42982:SF1">
    <property type="entry name" value="SEC-INDEPENDENT PROTEIN TRANSLOCASE PROTEIN TATA"/>
    <property type="match status" value="1"/>
</dbReference>
<keyword evidence="11" id="KW-1185">Reference proteome</keyword>